<dbReference type="SUPFAM" id="SSF56935">
    <property type="entry name" value="Porins"/>
    <property type="match status" value="1"/>
</dbReference>
<gene>
    <name evidence="10" type="ORF">FSB76_11045</name>
</gene>
<reference evidence="10 11" key="1">
    <citation type="journal article" date="2013" name="J. Microbiol.">
        <title>Mucilaginibacter ginsenosidivorax sp. nov., with ginsenoside converting activity isolated from sediment.</title>
        <authorList>
            <person name="Kim J.K."/>
            <person name="Choi T.E."/>
            <person name="Liu Q.M."/>
            <person name="Park H.Y."/>
            <person name="Yi T.H."/>
            <person name="Yoon M.H."/>
            <person name="Kim S.C."/>
            <person name="Im W.T."/>
        </authorList>
    </citation>
    <scope>NUCLEOTIDE SEQUENCE [LARGE SCALE GENOMIC DNA]</scope>
    <source>
        <strain evidence="10 11">KHI28</strain>
    </source>
</reference>
<dbReference type="KEGG" id="mgk:FSB76_11045"/>
<dbReference type="Proteomes" id="UP000321362">
    <property type="component" value="Chromosome"/>
</dbReference>
<feature type="region of interest" description="Disordered" evidence="8">
    <location>
        <begin position="862"/>
        <end position="881"/>
    </location>
</feature>
<dbReference type="Gene3D" id="2.170.130.10">
    <property type="entry name" value="TonB-dependent receptor, plug domain"/>
    <property type="match status" value="1"/>
</dbReference>
<dbReference type="GO" id="GO:0009279">
    <property type="term" value="C:cell outer membrane"/>
    <property type="evidence" value="ECO:0007669"/>
    <property type="project" value="UniProtKB-SubCell"/>
</dbReference>
<evidence type="ECO:0000256" key="8">
    <source>
        <dbReference type="SAM" id="MobiDB-lite"/>
    </source>
</evidence>
<evidence type="ECO:0000256" key="3">
    <source>
        <dbReference type="ARBA" id="ARBA00022452"/>
    </source>
</evidence>
<dbReference type="InterPro" id="IPR023997">
    <property type="entry name" value="TonB-dep_OMP_SusC/RagA_CS"/>
</dbReference>
<dbReference type="InterPro" id="IPR011662">
    <property type="entry name" value="Secretin/TonB_short_N"/>
</dbReference>
<keyword evidence="4 7" id="KW-0812">Transmembrane</keyword>
<dbReference type="InterPro" id="IPR023996">
    <property type="entry name" value="TonB-dep_OMP_SusC/RagA"/>
</dbReference>
<proteinExistence type="inferred from homology"/>
<keyword evidence="6 7" id="KW-0998">Cell outer membrane</keyword>
<dbReference type="InterPro" id="IPR037066">
    <property type="entry name" value="Plug_dom_sf"/>
</dbReference>
<dbReference type="NCBIfam" id="TIGR04057">
    <property type="entry name" value="SusC_RagA_signa"/>
    <property type="match status" value="1"/>
</dbReference>
<dbReference type="OrthoDB" id="9768177at2"/>
<organism evidence="10 11">
    <name type="scientific">Mucilaginibacter ginsenosidivorax</name>
    <dbReference type="NCBI Taxonomy" id="862126"/>
    <lineage>
        <taxon>Bacteria</taxon>
        <taxon>Pseudomonadati</taxon>
        <taxon>Bacteroidota</taxon>
        <taxon>Sphingobacteriia</taxon>
        <taxon>Sphingobacteriales</taxon>
        <taxon>Sphingobacteriaceae</taxon>
        <taxon>Mucilaginibacter</taxon>
    </lineage>
</organism>
<dbReference type="EMBL" id="CP042437">
    <property type="protein sequence ID" value="QEC80465.1"/>
    <property type="molecule type" value="Genomic_DNA"/>
</dbReference>
<evidence type="ECO:0000259" key="9">
    <source>
        <dbReference type="SMART" id="SM00965"/>
    </source>
</evidence>
<keyword evidence="10" id="KW-0675">Receptor</keyword>
<keyword evidence="3 7" id="KW-1134">Transmembrane beta strand</keyword>
<dbReference type="InterPro" id="IPR036942">
    <property type="entry name" value="Beta-barrel_TonB_sf"/>
</dbReference>
<dbReference type="SUPFAM" id="SSF49464">
    <property type="entry name" value="Carboxypeptidase regulatory domain-like"/>
    <property type="match status" value="1"/>
</dbReference>
<feature type="domain" description="Secretin/TonB short N-terminal" evidence="9">
    <location>
        <begin position="34"/>
        <end position="85"/>
    </location>
</feature>
<evidence type="ECO:0000313" key="11">
    <source>
        <dbReference type="Proteomes" id="UP000321362"/>
    </source>
</evidence>
<dbReference type="PROSITE" id="PS52016">
    <property type="entry name" value="TONB_DEPENDENT_REC_3"/>
    <property type="match status" value="1"/>
</dbReference>
<protein>
    <submittedName>
        <fullName evidence="10">TonB-dependent receptor</fullName>
    </submittedName>
</protein>
<evidence type="ECO:0000256" key="6">
    <source>
        <dbReference type="ARBA" id="ARBA00023237"/>
    </source>
</evidence>
<name>A0A5B8WCK9_9SPHI</name>
<evidence type="ECO:0000256" key="7">
    <source>
        <dbReference type="PROSITE-ProRule" id="PRU01360"/>
    </source>
</evidence>
<sequence>MHVSASSYAQKINLSATNAPLKKLFKEIRKQSGYNFIYTEGMMKDTRPVNIHVSNASIGDILDKVFHDQPLSYTISNNTIVIKEKDSQESDNVLITITGTVKDEKGEPLPGVTVAVEGIANATSTDYNGKYTIKANAGQTLVFSFIGYKTIKKLINSNEQLINVSLEPASRDLTEVVVVGYGTQKRSDITGAVASVPKARLSELPVTNVLQALEGAVAGVTITNTSSVPGAVPGSIVRGQNSINAGTGPYVVVDGIPLSKTGGSLNDINPNDIASMEILKDASAVAIYGTNGSNGVILITTKRGNSGKPVIRYSGYAGIENLAHILDPRDPASYIQKYADYLSQTGQTQTSPVPNSSELPNYQAGKTIDWVKETTQQGVMQDHNLSVSGGSPDVKYFISGDYLKQKGVVKGYQYNRVSIRSNLDVNVTNFLTVGMSSYFANNNYDGGRANLLFATAMSPYGNLYNADGTYTIYPMAPEQLYTNPLLGLTTDQINRSVNLNGNGYAEIKFGGVLKGLKYRVNAGYTYLPTRVDSYSGRLANTPLGSASAASSETTAYTIENLLYYNRDIGKHHFDFTGLYSAQRRRYFTSTASATGFVNDELSFNNIGAGATQTSSSYSDRYALTSQMGRINYSYNSRYLFTVTARRDGSSVFGANTTKYGVFPSAALGWNISQEDFLKDSKIVNSLKLRGSYGKTGNEAISVYQTITTDGTVRSPFNGVSTIGVQASNLGNANLLWETTVGTNIGADFSLFNSRINGSVDAYKTRTSGLLLKRSLPAITGYSSVWDNIGKVANKGIEVTLNTKNIDGRDFRWESNIVYAINRNKIVSLYGDGKDDIGNRWFIGKPISVIYDYKMTGVWQTGEDASKQDPGAKPGDLKFADTNGDGKITADDRVIQGQTTPKWTGGITNTFHYKQFNLSVFIQTAQGMLKNNADLNYADESGRRNTPAAIGYWTPSNGNNSFQSLAYTNTRGYGYPRDASYTRIKDVTFSYVVPQVLLDKAHINGLTFYVSGRNLHTFTKWIGWDPENNYSTRGSGDWTNNYPTTRTFVFGANISLK</sequence>
<comment type="similarity">
    <text evidence="7">Belongs to the TonB-dependent receptor family.</text>
</comment>
<dbReference type="Pfam" id="PF07660">
    <property type="entry name" value="STN"/>
    <property type="match status" value="1"/>
</dbReference>
<dbReference type="SMART" id="SM00965">
    <property type="entry name" value="STN"/>
    <property type="match status" value="1"/>
</dbReference>
<dbReference type="AlphaFoldDB" id="A0A5B8WCK9"/>
<evidence type="ECO:0000256" key="1">
    <source>
        <dbReference type="ARBA" id="ARBA00004571"/>
    </source>
</evidence>
<evidence type="ECO:0000256" key="5">
    <source>
        <dbReference type="ARBA" id="ARBA00023136"/>
    </source>
</evidence>
<keyword evidence="11" id="KW-1185">Reference proteome</keyword>
<dbReference type="Gene3D" id="2.60.40.1120">
    <property type="entry name" value="Carboxypeptidase-like, regulatory domain"/>
    <property type="match status" value="1"/>
</dbReference>
<keyword evidence="2 7" id="KW-0813">Transport</keyword>
<evidence type="ECO:0000256" key="4">
    <source>
        <dbReference type="ARBA" id="ARBA00022692"/>
    </source>
</evidence>
<dbReference type="Pfam" id="PF07715">
    <property type="entry name" value="Plug"/>
    <property type="match status" value="1"/>
</dbReference>
<comment type="subcellular location">
    <subcellularLocation>
        <location evidence="1 7">Cell outer membrane</location>
        <topology evidence="1 7">Multi-pass membrane protein</topology>
    </subcellularLocation>
</comment>
<dbReference type="NCBIfam" id="TIGR04056">
    <property type="entry name" value="OMP_RagA_SusC"/>
    <property type="match status" value="1"/>
</dbReference>
<dbReference type="InterPro" id="IPR039426">
    <property type="entry name" value="TonB-dep_rcpt-like"/>
</dbReference>
<evidence type="ECO:0000313" key="10">
    <source>
        <dbReference type="EMBL" id="QEC80465.1"/>
    </source>
</evidence>
<dbReference type="InterPro" id="IPR008969">
    <property type="entry name" value="CarboxyPept-like_regulatory"/>
</dbReference>
<dbReference type="Pfam" id="PF13715">
    <property type="entry name" value="CarbopepD_reg_2"/>
    <property type="match status" value="1"/>
</dbReference>
<keyword evidence="5 7" id="KW-0472">Membrane</keyword>
<evidence type="ECO:0000256" key="2">
    <source>
        <dbReference type="ARBA" id="ARBA00022448"/>
    </source>
</evidence>
<dbReference type="Gene3D" id="2.40.170.20">
    <property type="entry name" value="TonB-dependent receptor, beta-barrel domain"/>
    <property type="match status" value="1"/>
</dbReference>
<dbReference type="InterPro" id="IPR012910">
    <property type="entry name" value="Plug_dom"/>
</dbReference>
<accession>A0A5B8WCK9</accession>